<protein>
    <submittedName>
        <fullName evidence="2">Uncharacterized protein</fullName>
    </submittedName>
</protein>
<dbReference type="InterPro" id="IPR032675">
    <property type="entry name" value="LRR_dom_sf"/>
</dbReference>
<evidence type="ECO:0000313" key="2">
    <source>
        <dbReference type="EMBL" id="KAJ4462681.1"/>
    </source>
</evidence>
<sequence>MSGCLGIPAPVCEFGPTYRFYFRFPYDWDVFNLPPGSKVAGGLEVGLSNRNEDGFYVDFYHKSAMILTDHILTKFGQIHILKLEFCCETGTMKSLLTRLNLPNLEYFDFNRSSRNSGWEFQPHEVIEMRKWLKRHQTLKTFIFRSTFGDGNMADLFKPEDGFALPRLEVLDIQRDPRPNVNPWPLLPPEAKRFAQHIAQSCPVLKQLKMKGLLEDNSLAMLVRVVMMPYLERFEMIRERDPIIESEAERLCEVSRLHIPVKLVVNSKWERSSDERAFKAAMEEWKHNFDTAASPAPSPRASPPPPPAAGAAKPAAGAAKPVAKSASQSKPRASPPAARK</sequence>
<reference evidence="2" key="1">
    <citation type="journal article" date="2022" name="bioRxiv">
        <title>Genomics of Preaxostyla Flagellates Illuminates Evolutionary Transitions and the Path Towards Mitochondrial Loss.</title>
        <authorList>
            <person name="Novak L.V.F."/>
            <person name="Treitli S.C."/>
            <person name="Pyrih J."/>
            <person name="Halakuc P."/>
            <person name="Pipaliya S.V."/>
            <person name="Vacek V."/>
            <person name="Brzon O."/>
            <person name="Soukal P."/>
            <person name="Eme L."/>
            <person name="Dacks J.B."/>
            <person name="Karnkowska A."/>
            <person name="Elias M."/>
            <person name="Hampl V."/>
        </authorList>
    </citation>
    <scope>NUCLEOTIDE SEQUENCE</scope>
    <source>
        <strain evidence="2">RCP-MX</strain>
    </source>
</reference>
<feature type="compositionally biased region" description="Low complexity" evidence="1">
    <location>
        <begin position="308"/>
        <end position="326"/>
    </location>
</feature>
<gene>
    <name evidence="2" type="ORF">PAPYR_690</name>
</gene>
<dbReference type="Proteomes" id="UP001141327">
    <property type="component" value="Unassembled WGS sequence"/>
</dbReference>
<dbReference type="Gene3D" id="3.80.10.10">
    <property type="entry name" value="Ribonuclease Inhibitor"/>
    <property type="match status" value="1"/>
</dbReference>
<dbReference type="EMBL" id="JAPMOS010000002">
    <property type="protein sequence ID" value="KAJ4462681.1"/>
    <property type="molecule type" value="Genomic_DNA"/>
</dbReference>
<feature type="region of interest" description="Disordered" evidence="1">
    <location>
        <begin position="287"/>
        <end position="339"/>
    </location>
</feature>
<evidence type="ECO:0000256" key="1">
    <source>
        <dbReference type="SAM" id="MobiDB-lite"/>
    </source>
</evidence>
<keyword evidence="3" id="KW-1185">Reference proteome</keyword>
<name>A0ABQ8UW39_9EUKA</name>
<accession>A0ABQ8UW39</accession>
<evidence type="ECO:0000313" key="3">
    <source>
        <dbReference type="Proteomes" id="UP001141327"/>
    </source>
</evidence>
<proteinExistence type="predicted"/>
<feature type="compositionally biased region" description="Pro residues" evidence="1">
    <location>
        <begin position="295"/>
        <end position="307"/>
    </location>
</feature>
<organism evidence="2 3">
    <name type="scientific">Paratrimastix pyriformis</name>
    <dbReference type="NCBI Taxonomy" id="342808"/>
    <lineage>
        <taxon>Eukaryota</taxon>
        <taxon>Metamonada</taxon>
        <taxon>Preaxostyla</taxon>
        <taxon>Paratrimastigidae</taxon>
        <taxon>Paratrimastix</taxon>
    </lineage>
</organism>
<comment type="caution">
    <text evidence="2">The sequence shown here is derived from an EMBL/GenBank/DDBJ whole genome shotgun (WGS) entry which is preliminary data.</text>
</comment>